<organism evidence="1 2">
    <name type="scientific">Mycolicibacterium chlorophenolicum</name>
    <dbReference type="NCBI Taxonomy" id="37916"/>
    <lineage>
        <taxon>Bacteria</taxon>
        <taxon>Bacillati</taxon>
        <taxon>Actinomycetota</taxon>
        <taxon>Actinomycetes</taxon>
        <taxon>Mycobacteriales</taxon>
        <taxon>Mycobacteriaceae</taxon>
        <taxon>Mycolicibacterium</taxon>
    </lineage>
</organism>
<reference evidence="1 2" key="1">
    <citation type="journal article" date="2015" name="Genome Biol. Evol.">
        <title>Characterization of Three Mycobacterium spp. with Potential Use in Bioremediation by Genome Sequencing and Comparative Genomics.</title>
        <authorList>
            <person name="Das S."/>
            <person name="Pettersson B.M."/>
            <person name="Behra P.R."/>
            <person name="Ramesh M."/>
            <person name="Dasgupta S."/>
            <person name="Bhattacharya A."/>
            <person name="Kirsebom L.A."/>
        </authorList>
    </citation>
    <scope>NUCLEOTIDE SEQUENCE [LARGE SCALE GENOMIC DNA]</scope>
    <source>
        <strain evidence="1 2">DSM 43826</strain>
    </source>
</reference>
<evidence type="ECO:0000313" key="2">
    <source>
        <dbReference type="Proteomes" id="UP000036513"/>
    </source>
</evidence>
<dbReference type="RefSeq" id="WP_048469473.1">
    <property type="nucleotide sequence ID" value="NZ_JYNL01000014.1"/>
</dbReference>
<dbReference type="Gene3D" id="2.60.120.10">
    <property type="entry name" value="Jelly Rolls"/>
    <property type="match status" value="1"/>
</dbReference>
<keyword evidence="2" id="KW-1185">Reference proteome</keyword>
<evidence type="ECO:0008006" key="3">
    <source>
        <dbReference type="Google" id="ProtNLM"/>
    </source>
</evidence>
<dbReference type="Proteomes" id="UP000036513">
    <property type="component" value="Unassembled WGS sequence"/>
</dbReference>
<protein>
    <recommendedName>
        <fullName evidence="3">Cupin domain protein</fullName>
    </recommendedName>
</protein>
<dbReference type="InterPro" id="IPR014710">
    <property type="entry name" value="RmlC-like_jellyroll"/>
</dbReference>
<dbReference type="InterPro" id="IPR011051">
    <property type="entry name" value="RmlC_Cupin_sf"/>
</dbReference>
<accession>A0A0J6WGK1</accession>
<dbReference type="STRING" id="37916.MCHLDSM_01594"/>
<evidence type="ECO:0000313" key="1">
    <source>
        <dbReference type="EMBL" id="KMO81133.1"/>
    </source>
</evidence>
<dbReference type="SUPFAM" id="SSF51182">
    <property type="entry name" value="RmlC-like cupins"/>
    <property type="match status" value="1"/>
</dbReference>
<dbReference type="SMR" id="A0A0J6WGK1"/>
<dbReference type="PATRIC" id="fig|37916.4.peg.1491"/>
<dbReference type="AlphaFoldDB" id="A0A0J6WGK1"/>
<dbReference type="EMBL" id="JYNL01000014">
    <property type="protein sequence ID" value="KMO81133.1"/>
    <property type="molecule type" value="Genomic_DNA"/>
</dbReference>
<comment type="caution">
    <text evidence="1">The sequence shown here is derived from an EMBL/GenBank/DDBJ whole genome shotgun (WGS) entry which is preliminary data.</text>
</comment>
<sequence>MSTARAIVAIDDPHIRVTTWTFEQAGDSTDPHRHEYDYVVIPVTGGTFTVIDAEGDTREMTQHAASPYRGTAGTDHDVVSSSEASVVFVEVELKG</sequence>
<gene>
    <name evidence="1" type="ORF">MCHLDSM_01594</name>
</gene>
<name>A0A0J6WGK1_9MYCO</name>
<proteinExistence type="predicted"/>